<protein>
    <submittedName>
        <fullName evidence="6">LacI family transcriptional regulator</fullName>
    </submittedName>
</protein>
<dbReference type="Gene3D" id="3.40.50.2300">
    <property type="match status" value="2"/>
</dbReference>
<dbReference type="PANTHER" id="PTHR30146:SF148">
    <property type="entry name" value="HTH-TYPE TRANSCRIPTIONAL REPRESSOR PURR-RELATED"/>
    <property type="match status" value="1"/>
</dbReference>
<dbReference type="CDD" id="cd01392">
    <property type="entry name" value="HTH_LacI"/>
    <property type="match status" value="1"/>
</dbReference>
<reference evidence="6 7" key="1">
    <citation type="submission" date="2021-08" db="EMBL/GenBank/DDBJ databases">
        <title>Streptomyces sp. PTM05 isolated from lichen.</title>
        <authorList>
            <person name="Somphong A."/>
            <person name="Phongsopitanun W."/>
            <person name="Tanasupawat S."/>
        </authorList>
    </citation>
    <scope>NUCLEOTIDE SEQUENCE [LARGE SCALE GENOMIC DNA]</scope>
    <source>
        <strain evidence="6 7">Ptm05</strain>
    </source>
</reference>
<dbReference type="Proteomes" id="UP001198565">
    <property type="component" value="Unassembled WGS sequence"/>
</dbReference>
<gene>
    <name evidence="6" type="ORF">K7472_11200</name>
</gene>
<keyword evidence="2" id="KW-0805">Transcription regulation</keyword>
<name>A0ABS7QQE1_9ACTN</name>
<evidence type="ECO:0000313" key="7">
    <source>
        <dbReference type="Proteomes" id="UP001198565"/>
    </source>
</evidence>
<comment type="caution">
    <text evidence="6">The sequence shown here is derived from an EMBL/GenBank/DDBJ whole genome shotgun (WGS) entry which is preliminary data.</text>
</comment>
<keyword evidence="4" id="KW-0804">Transcription</keyword>
<dbReference type="InterPro" id="IPR046335">
    <property type="entry name" value="LacI/GalR-like_sensor"/>
</dbReference>
<dbReference type="CDD" id="cd06267">
    <property type="entry name" value="PBP1_LacI_sugar_binding-like"/>
    <property type="match status" value="1"/>
</dbReference>
<dbReference type="PROSITE" id="PS00356">
    <property type="entry name" value="HTH_LACI_1"/>
    <property type="match status" value="1"/>
</dbReference>
<evidence type="ECO:0000256" key="4">
    <source>
        <dbReference type="ARBA" id="ARBA00023163"/>
    </source>
</evidence>
<sequence length="336" mass="35690">MATMHEVARRAGVSVTTVSHVVNSTRPVSDQARAAVEAAIRETGYVPNAVARSLATASTRSIGLAVSALTNPYLGELASAIESTAAAAGYTVLLADTHDDAEQEERVLRALRNRRVDGILLATSMDAARLRACLAGTPQPAPPVVFIDRLACPGFDQIGVENERATAGLVAHLVERGHRRIGMVAGREGITTSTERLAGYRRGLTEHGIAHDTALEVYGASDAEPARAAVLRLLDLPSPPTALISGNNHMTVGVLRGLRDRGVSVPDDMAVAAFDDVEWGDLLPSPLTAVAQPWQRLGREATRMLLDRLNGDTTPPRSVRLTPTLVHRRSCGCAET</sequence>
<dbReference type="Gene3D" id="1.10.260.40">
    <property type="entry name" value="lambda repressor-like DNA-binding domains"/>
    <property type="match status" value="1"/>
</dbReference>
<dbReference type="InterPro" id="IPR028082">
    <property type="entry name" value="Peripla_BP_I"/>
</dbReference>
<dbReference type="EMBL" id="JAINVZ010000005">
    <property type="protein sequence ID" value="MBY8885414.1"/>
    <property type="molecule type" value="Genomic_DNA"/>
</dbReference>
<dbReference type="SUPFAM" id="SSF47413">
    <property type="entry name" value="lambda repressor-like DNA-binding domains"/>
    <property type="match status" value="1"/>
</dbReference>
<evidence type="ECO:0000256" key="3">
    <source>
        <dbReference type="ARBA" id="ARBA00023125"/>
    </source>
</evidence>
<dbReference type="Pfam" id="PF00356">
    <property type="entry name" value="LacI"/>
    <property type="match status" value="1"/>
</dbReference>
<keyword evidence="1" id="KW-0678">Repressor</keyword>
<dbReference type="PANTHER" id="PTHR30146">
    <property type="entry name" value="LACI-RELATED TRANSCRIPTIONAL REPRESSOR"/>
    <property type="match status" value="1"/>
</dbReference>
<feature type="domain" description="HTH lacI-type" evidence="5">
    <location>
        <begin position="2"/>
        <end position="56"/>
    </location>
</feature>
<dbReference type="PROSITE" id="PS50932">
    <property type="entry name" value="HTH_LACI_2"/>
    <property type="match status" value="1"/>
</dbReference>
<organism evidence="6 7">
    <name type="scientific">Streptantibioticus parmotrematis</name>
    <dbReference type="NCBI Taxonomy" id="2873249"/>
    <lineage>
        <taxon>Bacteria</taxon>
        <taxon>Bacillati</taxon>
        <taxon>Actinomycetota</taxon>
        <taxon>Actinomycetes</taxon>
        <taxon>Kitasatosporales</taxon>
        <taxon>Streptomycetaceae</taxon>
        <taxon>Streptantibioticus</taxon>
    </lineage>
</organism>
<dbReference type="InterPro" id="IPR010982">
    <property type="entry name" value="Lambda_DNA-bd_dom_sf"/>
</dbReference>
<evidence type="ECO:0000256" key="1">
    <source>
        <dbReference type="ARBA" id="ARBA00022491"/>
    </source>
</evidence>
<evidence type="ECO:0000256" key="2">
    <source>
        <dbReference type="ARBA" id="ARBA00023015"/>
    </source>
</evidence>
<dbReference type="SMART" id="SM00354">
    <property type="entry name" value="HTH_LACI"/>
    <property type="match status" value="1"/>
</dbReference>
<dbReference type="InterPro" id="IPR000843">
    <property type="entry name" value="HTH_LacI"/>
</dbReference>
<dbReference type="SUPFAM" id="SSF53822">
    <property type="entry name" value="Periplasmic binding protein-like I"/>
    <property type="match status" value="1"/>
</dbReference>
<evidence type="ECO:0000259" key="5">
    <source>
        <dbReference type="PROSITE" id="PS50932"/>
    </source>
</evidence>
<evidence type="ECO:0000313" key="6">
    <source>
        <dbReference type="EMBL" id="MBY8885414.1"/>
    </source>
</evidence>
<accession>A0ABS7QQE1</accession>
<keyword evidence="7" id="KW-1185">Reference proteome</keyword>
<dbReference type="RefSeq" id="WP_222976745.1">
    <property type="nucleotide sequence ID" value="NZ_JAINVZ010000005.1"/>
</dbReference>
<keyword evidence="3" id="KW-0238">DNA-binding</keyword>
<dbReference type="Pfam" id="PF13377">
    <property type="entry name" value="Peripla_BP_3"/>
    <property type="match status" value="1"/>
</dbReference>
<proteinExistence type="predicted"/>